<protein>
    <recommendedName>
        <fullName evidence="4">Transposase</fullName>
    </recommendedName>
</protein>
<evidence type="ECO:0000313" key="2">
    <source>
        <dbReference type="EMBL" id="MER6977985.1"/>
    </source>
</evidence>
<comment type="caution">
    <text evidence="2">The sequence shown here is derived from an EMBL/GenBank/DDBJ whole genome shotgun (WGS) entry which is preliminary data.</text>
</comment>
<gene>
    <name evidence="2" type="ORF">ABT317_13400</name>
</gene>
<sequence>MLRTEDDIKVPAPRPLPASSPVSRTVRVCPAATAAVFADGAWRLALATGTWSKLKPAYVGDLARQRPRQRRIGELTDRSSEMNAALAALDDRLRILAARRVRSDADR</sequence>
<evidence type="ECO:0000256" key="1">
    <source>
        <dbReference type="SAM" id="MobiDB-lite"/>
    </source>
</evidence>
<organism evidence="2 3">
    <name type="scientific">Streptomyces carpinensis</name>
    <dbReference type="NCBI Taxonomy" id="66369"/>
    <lineage>
        <taxon>Bacteria</taxon>
        <taxon>Bacillati</taxon>
        <taxon>Actinomycetota</taxon>
        <taxon>Actinomycetes</taxon>
        <taxon>Kitasatosporales</taxon>
        <taxon>Streptomycetaceae</taxon>
        <taxon>Streptomyces</taxon>
    </lineage>
</organism>
<feature type="region of interest" description="Disordered" evidence="1">
    <location>
        <begin position="1"/>
        <end position="23"/>
    </location>
</feature>
<evidence type="ECO:0000313" key="3">
    <source>
        <dbReference type="Proteomes" id="UP001458415"/>
    </source>
</evidence>
<proteinExistence type="predicted"/>
<accession>A0ABV1W1C2</accession>
<reference evidence="2 3" key="1">
    <citation type="submission" date="2024-06" db="EMBL/GenBank/DDBJ databases">
        <title>The Natural Products Discovery Center: Release of the First 8490 Sequenced Strains for Exploring Actinobacteria Biosynthetic Diversity.</title>
        <authorList>
            <person name="Kalkreuter E."/>
            <person name="Kautsar S.A."/>
            <person name="Yang D."/>
            <person name="Bader C.D."/>
            <person name="Teijaro C.N."/>
            <person name="Fluegel L."/>
            <person name="Davis C.M."/>
            <person name="Simpson J.R."/>
            <person name="Lauterbach L."/>
            <person name="Steele A.D."/>
            <person name="Gui C."/>
            <person name="Meng S."/>
            <person name="Li G."/>
            <person name="Viehrig K."/>
            <person name="Ye F."/>
            <person name="Su P."/>
            <person name="Kiefer A.F."/>
            <person name="Nichols A."/>
            <person name="Cepeda A.J."/>
            <person name="Yan W."/>
            <person name="Fan B."/>
            <person name="Jiang Y."/>
            <person name="Adhikari A."/>
            <person name="Zheng C.-J."/>
            <person name="Schuster L."/>
            <person name="Cowan T.M."/>
            <person name="Smanski M.J."/>
            <person name="Chevrette M.G."/>
            <person name="De Carvalho L.P.S."/>
            <person name="Shen B."/>
        </authorList>
    </citation>
    <scope>NUCLEOTIDE SEQUENCE [LARGE SCALE GENOMIC DNA]</scope>
    <source>
        <strain evidence="2 3">NPDC000634</strain>
    </source>
</reference>
<feature type="non-terminal residue" evidence="2">
    <location>
        <position position="107"/>
    </location>
</feature>
<dbReference type="Proteomes" id="UP001458415">
    <property type="component" value="Unassembled WGS sequence"/>
</dbReference>
<evidence type="ECO:0008006" key="4">
    <source>
        <dbReference type="Google" id="ProtNLM"/>
    </source>
</evidence>
<keyword evidence="3" id="KW-1185">Reference proteome</keyword>
<name>A0ABV1W1C2_9ACTN</name>
<dbReference type="EMBL" id="JBEPCU010000181">
    <property type="protein sequence ID" value="MER6977985.1"/>
    <property type="molecule type" value="Genomic_DNA"/>
</dbReference>